<sequence length="688" mass="77702">MADKITNGRESDSPAHSELPQVPNIPAQAHPDSTALSHHRSRLARTYCATKACANCRYGICTVFPLGMGWRNSLSSRRKKVRCSGERPTCTYCTRLKQTCYYEESLKDEGQNDSDRLLRSLMPAGTSKEESISSLSLETRMTSLETSVQRQGFLISLLTNERGMTDGNNFHLSRKENVAGDAKWLTLTSDMTLSAAADLYFQYCHNQPYSLFHEDTFRHRLAAQKLPDYLCLALLATASRFSRSTRPLLLCADQAWELAIKRSTASIDSAESLTIAQTIHLLCVIDYSDGRCRAAWIKLGLAVRIAQCYRFNTEPDPRLRPEVQEEYRRTFWSIYLLDRLMSCGRERPTALQDKDCLLRLPSNEQAFRDCIANRGPVLEQLTGDAPAVTELPEHSHFSVIILMAATLIRVVNYVLREDSQVQDEVPWSAASQYSALESTLWRLELNYGLLDPLNAVWEQSLTSGSVVDPRAAGPLIYGRALFHLAGCLLHHPFLLQHRLAESASRTPPGFLSKAWTSARSHATALTLLQETENLGCVTVSCFRGYCAMVAGSIHLLFASDSNDEIREASVRRYEECRGLLLKLCRYWESSRLMFMKLERLYEDRGRYRQFFEYTLAMGEKTKLATFWDSIDNWVPSSRSPSPEHGPPEPVQPIHFPTSMDFFDLAPADPWGNGNSIFGTDFVNGNNFM</sequence>
<feature type="domain" description="Xylanolytic transcriptional activator regulatory" evidence="7">
    <location>
        <begin position="295"/>
        <end position="367"/>
    </location>
</feature>
<dbReference type="Pfam" id="PF00172">
    <property type="entry name" value="Zn_clus"/>
    <property type="match status" value="1"/>
</dbReference>
<feature type="compositionally biased region" description="Basic and acidic residues" evidence="6">
    <location>
        <begin position="1"/>
        <end position="15"/>
    </location>
</feature>
<dbReference type="PANTHER" id="PTHR47338">
    <property type="entry name" value="ZN(II)2CYS6 TRANSCRIPTION FACTOR (EUROFUNG)-RELATED"/>
    <property type="match status" value="1"/>
</dbReference>
<dbReference type="AlphaFoldDB" id="A0A1L7UG61"/>
<dbReference type="SUPFAM" id="SSF57701">
    <property type="entry name" value="Zn2/Cys6 DNA-binding domain"/>
    <property type="match status" value="1"/>
</dbReference>
<dbReference type="CDD" id="cd12148">
    <property type="entry name" value="fungal_TF_MHR"/>
    <property type="match status" value="1"/>
</dbReference>
<evidence type="ECO:0000256" key="2">
    <source>
        <dbReference type="ARBA" id="ARBA00022723"/>
    </source>
</evidence>
<evidence type="ECO:0000256" key="3">
    <source>
        <dbReference type="ARBA" id="ARBA00023015"/>
    </source>
</evidence>
<comment type="subcellular location">
    <subcellularLocation>
        <location evidence="1">Nucleus</location>
    </subcellularLocation>
</comment>
<dbReference type="GO" id="GO:0003677">
    <property type="term" value="F:DNA binding"/>
    <property type="evidence" value="ECO:0007669"/>
    <property type="project" value="InterPro"/>
</dbReference>
<keyword evidence="3" id="KW-0805">Transcription regulation</keyword>
<evidence type="ECO:0000259" key="7">
    <source>
        <dbReference type="SMART" id="SM00906"/>
    </source>
</evidence>
<evidence type="ECO:0000256" key="1">
    <source>
        <dbReference type="ARBA" id="ARBA00004123"/>
    </source>
</evidence>
<dbReference type="Gene3D" id="4.10.240.10">
    <property type="entry name" value="Zn(2)-C6 fungal-type DNA-binding domain"/>
    <property type="match status" value="1"/>
</dbReference>
<keyword evidence="4" id="KW-0804">Transcription</keyword>
<comment type="caution">
    <text evidence="8">The sequence shown here is derived from an EMBL/GenBank/DDBJ whole genome shotgun (WGS) entry which is preliminary data.</text>
</comment>
<dbReference type="Pfam" id="PF04082">
    <property type="entry name" value="Fungal_trans"/>
    <property type="match status" value="1"/>
</dbReference>
<dbReference type="Proteomes" id="UP000184255">
    <property type="component" value="Unassembled WGS sequence"/>
</dbReference>
<dbReference type="InterPro" id="IPR050815">
    <property type="entry name" value="TF_fung"/>
</dbReference>
<accession>A0A1L7UG61</accession>
<dbReference type="InterPro" id="IPR007219">
    <property type="entry name" value="XnlR_reg_dom"/>
</dbReference>
<dbReference type="PANTHER" id="PTHR47338:SF9">
    <property type="entry name" value="ZN(II)2CYS6 TRANSCRIPTION FACTOR (EUROFUNG)"/>
    <property type="match status" value="1"/>
</dbReference>
<keyword evidence="9" id="KW-1185">Reference proteome</keyword>
<name>A0A1L7UG61_FUSMA</name>
<dbReference type="InterPro" id="IPR036864">
    <property type="entry name" value="Zn2-C6_fun-type_DNA-bd_sf"/>
</dbReference>
<dbReference type="InterPro" id="IPR001138">
    <property type="entry name" value="Zn2Cys6_DnaBD"/>
</dbReference>
<dbReference type="CDD" id="cd00067">
    <property type="entry name" value="GAL4"/>
    <property type="match status" value="1"/>
</dbReference>
<gene>
    <name evidence="8" type="ORF">FMAN_03877</name>
</gene>
<dbReference type="GO" id="GO:0005634">
    <property type="term" value="C:nucleus"/>
    <property type="evidence" value="ECO:0007669"/>
    <property type="project" value="UniProtKB-SubCell"/>
</dbReference>
<proteinExistence type="predicted"/>
<evidence type="ECO:0000313" key="8">
    <source>
        <dbReference type="EMBL" id="CVL06136.1"/>
    </source>
</evidence>
<dbReference type="GO" id="GO:0008270">
    <property type="term" value="F:zinc ion binding"/>
    <property type="evidence" value="ECO:0007669"/>
    <property type="project" value="InterPro"/>
</dbReference>
<evidence type="ECO:0000256" key="5">
    <source>
        <dbReference type="ARBA" id="ARBA00023242"/>
    </source>
</evidence>
<protein>
    <recommendedName>
        <fullName evidence="7">Xylanolytic transcriptional activator regulatory domain-containing protein</fullName>
    </recommendedName>
</protein>
<dbReference type="RefSeq" id="XP_041689717.1">
    <property type="nucleotide sequence ID" value="XM_041824214.1"/>
</dbReference>
<feature type="region of interest" description="Disordered" evidence="6">
    <location>
        <begin position="1"/>
        <end position="36"/>
    </location>
</feature>
<keyword evidence="5" id="KW-0539">Nucleus</keyword>
<evidence type="ECO:0000313" key="9">
    <source>
        <dbReference type="Proteomes" id="UP000184255"/>
    </source>
</evidence>
<reference evidence="9" key="1">
    <citation type="journal article" date="2016" name="Genome Biol. Evol.">
        <title>Comparative 'omics' of the Fusarium fujikuroi species complex highlights differences in genetic potential and metabolite synthesis.</title>
        <authorList>
            <person name="Niehaus E.-M."/>
            <person name="Muensterkoetter M."/>
            <person name="Proctor R.H."/>
            <person name="Brown D.W."/>
            <person name="Sharon A."/>
            <person name="Idan Y."/>
            <person name="Oren-Young L."/>
            <person name="Sieber C.M."/>
            <person name="Novak O."/>
            <person name="Pencik A."/>
            <person name="Tarkowska D."/>
            <person name="Hromadova K."/>
            <person name="Freeman S."/>
            <person name="Maymon M."/>
            <person name="Elazar M."/>
            <person name="Youssef S.A."/>
            <person name="El-Shabrawy E.S.M."/>
            <person name="Shalaby A.B.A."/>
            <person name="Houterman P."/>
            <person name="Brock N.L."/>
            <person name="Burkhardt I."/>
            <person name="Tsavkelova E.A."/>
            <person name="Dickschat J.S."/>
            <person name="Galuszka P."/>
            <person name="Gueldener U."/>
            <person name="Tudzynski B."/>
        </authorList>
    </citation>
    <scope>NUCLEOTIDE SEQUENCE [LARGE SCALE GENOMIC DNA]</scope>
    <source>
        <strain evidence="9">MRC7560</strain>
    </source>
</reference>
<dbReference type="GeneID" id="65083148"/>
<dbReference type="GO" id="GO:0000981">
    <property type="term" value="F:DNA-binding transcription factor activity, RNA polymerase II-specific"/>
    <property type="evidence" value="ECO:0007669"/>
    <property type="project" value="InterPro"/>
</dbReference>
<evidence type="ECO:0000256" key="4">
    <source>
        <dbReference type="ARBA" id="ARBA00023163"/>
    </source>
</evidence>
<dbReference type="VEuPathDB" id="FungiDB:FMAN_03877"/>
<dbReference type="EMBL" id="FCQH01000017">
    <property type="protein sequence ID" value="CVL06136.1"/>
    <property type="molecule type" value="Genomic_DNA"/>
</dbReference>
<dbReference type="GO" id="GO:0006351">
    <property type="term" value="P:DNA-templated transcription"/>
    <property type="evidence" value="ECO:0007669"/>
    <property type="project" value="InterPro"/>
</dbReference>
<evidence type="ECO:0000256" key="6">
    <source>
        <dbReference type="SAM" id="MobiDB-lite"/>
    </source>
</evidence>
<keyword evidence="2" id="KW-0479">Metal-binding</keyword>
<dbReference type="SMART" id="SM00906">
    <property type="entry name" value="Fungal_trans"/>
    <property type="match status" value="1"/>
</dbReference>
<organism evidence="8 9">
    <name type="scientific">Fusarium mangiferae</name>
    <name type="common">Mango malformation disease fungus</name>
    <dbReference type="NCBI Taxonomy" id="192010"/>
    <lineage>
        <taxon>Eukaryota</taxon>
        <taxon>Fungi</taxon>
        <taxon>Dikarya</taxon>
        <taxon>Ascomycota</taxon>
        <taxon>Pezizomycotina</taxon>
        <taxon>Sordariomycetes</taxon>
        <taxon>Hypocreomycetidae</taxon>
        <taxon>Hypocreales</taxon>
        <taxon>Nectriaceae</taxon>
        <taxon>Fusarium</taxon>
        <taxon>Fusarium fujikuroi species complex</taxon>
    </lineage>
</organism>